<dbReference type="Pfam" id="PF01636">
    <property type="entry name" value="APH"/>
    <property type="match status" value="1"/>
</dbReference>
<dbReference type="RefSeq" id="XP_062774290.1">
    <property type="nucleotide sequence ID" value="XM_062918239.1"/>
</dbReference>
<dbReference type="EMBL" id="CP137305">
    <property type="protein sequence ID" value="WQF77066.1"/>
    <property type="molecule type" value="Genomic_DNA"/>
</dbReference>
<keyword evidence="3" id="KW-1185">Reference proteome</keyword>
<gene>
    <name evidence="2" type="ORF">CDEST_02080</name>
</gene>
<organism evidence="2 3">
    <name type="scientific">Colletotrichum destructivum</name>
    <dbReference type="NCBI Taxonomy" id="34406"/>
    <lineage>
        <taxon>Eukaryota</taxon>
        <taxon>Fungi</taxon>
        <taxon>Dikarya</taxon>
        <taxon>Ascomycota</taxon>
        <taxon>Pezizomycotina</taxon>
        <taxon>Sordariomycetes</taxon>
        <taxon>Hypocreomycetidae</taxon>
        <taxon>Glomerellales</taxon>
        <taxon>Glomerellaceae</taxon>
        <taxon>Colletotrichum</taxon>
        <taxon>Colletotrichum destructivum species complex</taxon>
    </lineage>
</organism>
<evidence type="ECO:0000313" key="2">
    <source>
        <dbReference type="EMBL" id="WQF77066.1"/>
    </source>
</evidence>
<dbReference type="Proteomes" id="UP001322277">
    <property type="component" value="Chromosome 1"/>
</dbReference>
<evidence type="ECO:0000259" key="1">
    <source>
        <dbReference type="Pfam" id="PF01636"/>
    </source>
</evidence>
<dbReference type="GeneID" id="87938583"/>
<dbReference type="InterPro" id="IPR051678">
    <property type="entry name" value="AGP_Transferase"/>
</dbReference>
<dbReference type="InterPro" id="IPR002575">
    <property type="entry name" value="Aminoglycoside_PTrfase"/>
</dbReference>
<accession>A0AAX4I1X4</accession>
<dbReference type="AlphaFoldDB" id="A0AAX4I1X4"/>
<name>A0AAX4I1X4_9PEZI</name>
<dbReference type="InterPro" id="IPR011009">
    <property type="entry name" value="Kinase-like_dom_sf"/>
</dbReference>
<dbReference type="SUPFAM" id="SSF56112">
    <property type="entry name" value="Protein kinase-like (PK-like)"/>
    <property type="match status" value="1"/>
</dbReference>
<proteinExistence type="predicted"/>
<dbReference type="KEGG" id="cdet:87938583"/>
<protein>
    <submittedName>
        <fullName evidence="2">Aminoglycoside phosphotransferase, protein kinase-like domain superfamily</fullName>
    </submittedName>
</protein>
<evidence type="ECO:0000313" key="3">
    <source>
        <dbReference type="Proteomes" id="UP001322277"/>
    </source>
</evidence>
<dbReference type="PANTHER" id="PTHR21310:SF15">
    <property type="entry name" value="AMINOGLYCOSIDE PHOSPHOTRANSFERASE DOMAIN-CONTAINING PROTEIN"/>
    <property type="match status" value="1"/>
</dbReference>
<sequence>MTPSHDKSLPPELSWDPTISSQAQANDCLQRTKWEALRNIASSANRDDPCKLFYPYTVGGSFLVRLLEFQDGTRWVARVQLRKSTPETSQKLLIDIDTTILLKTKTKAPVPQIFAFELDDENPTGSAFVLLEYLPGNNAADEASNYEKTDWALIPLQHRPTFYRTMAAAHVQIASARLPQIGTVIRKTDGSFTVGPIPGIGGPFDTAASFIQQWATRIKFPYDESYLRRALPDSVIDEILEGNSQFPSRLAKLASDGKLFTREGPFPIRHNDLFHSNVIVTKAYDVLGVIDWENAYTVPWELVDAPWFLSTVPRLLNRPDQYDGKGQPLDKDEAGQWEDEKAYAEMVREAEVDARTDHNLSQILADEDSRTMAAVIRLFSQGKMGLYGRVLDYFEAN</sequence>
<feature type="domain" description="Aminoglycoside phosphotransferase" evidence="1">
    <location>
        <begin position="61"/>
        <end position="296"/>
    </location>
</feature>
<reference evidence="3" key="1">
    <citation type="journal article" date="2023" name="bioRxiv">
        <title>Complete genome of the Medicago anthracnose fungus, Colletotrichum destructivum, reveals a mini-chromosome-like region within a core chromosome.</title>
        <authorList>
            <person name="Lapalu N."/>
            <person name="Simon A."/>
            <person name="Lu A."/>
            <person name="Plaumann P.-L."/>
            <person name="Amselem J."/>
            <person name="Pigne S."/>
            <person name="Auger A."/>
            <person name="Koch C."/>
            <person name="Dallery J.-F."/>
            <person name="O'Connell R.J."/>
        </authorList>
    </citation>
    <scope>NUCLEOTIDE SEQUENCE [LARGE SCALE GENOMIC DNA]</scope>
    <source>
        <strain evidence="3">CBS 520.97</strain>
    </source>
</reference>
<dbReference type="PANTHER" id="PTHR21310">
    <property type="entry name" value="AMINOGLYCOSIDE PHOSPHOTRANSFERASE-RELATED-RELATED"/>
    <property type="match status" value="1"/>
</dbReference>